<organism evidence="2 4">
    <name type="scientific">Prunus armeniaca</name>
    <name type="common">Apricot</name>
    <name type="synonym">Armeniaca vulgaris</name>
    <dbReference type="NCBI Taxonomy" id="36596"/>
    <lineage>
        <taxon>Eukaryota</taxon>
        <taxon>Viridiplantae</taxon>
        <taxon>Streptophyta</taxon>
        <taxon>Embryophyta</taxon>
        <taxon>Tracheophyta</taxon>
        <taxon>Spermatophyta</taxon>
        <taxon>Magnoliopsida</taxon>
        <taxon>eudicotyledons</taxon>
        <taxon>Gunneridae</taxon>
        <taxon>Pentapetalae</taxon>
        <taxon>rosids</taxon>
        <taxon>fabids</taxon>
        <taxon>Rosales</taxon>
        <taxon>Rosaceae</taxon>
        <taxon>Amygdaloideae</taxon>
        <taxon>Amygdaleae</taxon>
        <taxon>Prunus</taxon>
    </lineage>
</organism>
<feature type="region of interest" description="Disordered" evidence="1">
    <location>
        <begin position="1"/>
        <end position="21"/>
    </location>
</feature>
<evidence type="ECO:0000313" key="5">
    <source>
        <dbReference type="Proteomes" id="UP000507245"/>
    </source>
</evidence>
<dbReference type="AlphaFoldDB" id="A0A6J5VQM3"/>
<reference evidence="2 4" key="2">
    <citation type="submission" date="2020-05" db="EMBL/GenBank/DDBJ databases">
        <authorList>
            <person name="Campoy J."/>
            <person name="Schneeberger K."/>
            <person name="Spophaly S."/>
        </authorList>
    </citation>
    <scope>NUCLEOTIDE SEQUENCE [LARGE SCALE GENOMIC DNA]</scope>
    <source>
        <strain evidence="2">PruArmRojPasFocal</strain>
    </source>
</reference>
<name>A0A6J5VQM3_PRUAR</name>
<keyword evidence="5" id="KW-1185">Reference proteome</keyword>
<evidence type="ECO:0000313" key="2">
    <source>
        <dbReference type="EMBL" id="CAB4290222.1"/>
    </source>
</evidence>
<gene>
    <name evidence="2" type="ORF">CURHAP_LOCUS50140</name>
    <name evidence="3" type="ORF">ORAREDHAP_LOCUS49436</name>
</gene>
<feature type="compositionally biased region" description="Basic and acidic residues" evidence="1">
    <location>
        <begin position="1"/>
        <end position="12"/>
    </location>
</feature>
<proteinExistence type="predicted"/>
<feature type="compositionally biased region" description="Basic and acidic residues" evidence="1">
    <location>
        <begin position="44"/>
        <end position="62"/>
    </location>
</feature>
<sequence length="151" mass="16873">MQTHDGTCKRTEPSPQSPIGKSFESCVNGLLNASQHILTPLPVRSKDRPPFKRRQSKTEQVIKKRQRTGKKTKYRQDNTDGGTEIPAQSDVFCHTNAPPICESDNLVGTQESNNAVMDNMALLLGLAHSWWSFKSVVQTTIDMKDNISYSP</sequence>
<accession>A0A6J5VQM3</accession>
<dbReference type="Proteomes" id="UP000507222">
    <property type="component" value="Unassembled WGS sequence"/>
</dbReference>
<evidence type="ECO:0000313" key="3">
    <source>
        <dbReference type="EMBL" id="CAB4320564.1"/>
    </source>
</evidence>
<protein>
    <submittedName>
        <fullName evidence="2">Uncharacterized protein</fullName>
    </submittedName>
</protein>
<evidence type="ECO:0000256" key="1">
    <source>
        <dbReference type="SAM" id="MobiDB-lite"/>
    </source>
</evidence>
<dbReference type="Proteomes" id="UP000507245">
    <property type="component" value="Unassembled WGS sequence"/>
</dbReference>
<feature type="region of interest" description="Disordered" evidence="1">
    <location>
        <begin position="42"/>
        <end position="89"/>
    </location>
</feature>
<reference evidence="5" key="1">
    <citation type="journal article" date="2020" name="Genome Biol.">
        <title>Gamete binning: chromosome-level and haplotype-resolved genome assembly enabled by high-throughput single-cell sequencing of gamete genomes.</title>
        <authorList>
            <person name="Campoy J.A."/>
            <person name="Sun H."/>
            <person name="Goel M."/>
            <person name="Jiao W.-B."/>
            <person name="Folz-Donahue K."/>
            <person name="Wang N."/>
            <person name="Rubio M."/>
            <person name="Liu C."/>
            <person name="Kukat C."/>
            <person name="Ruiz D."/>
            <person name="Huettel B."/>
            <person name="Schneeberger K."/>
        </authorList>
    </citation>
    <scope>NUCLEOTIDE SEQUENCE [LARGE SCALE GENOMIC DNA]</scope>
    <source>
        <strain evidence="5">cv. Rojo Pasion</strain>
    </source>
</reference>
<evidence type="ECO:0000313" key="4">
    <source>
        <dbReference type="Proteomes" id="UP000507222"/>
    </source>
</evidence>
<feature type="compositionally biased region" description="Basic residues" evidence="1">
    <location>
        <begin position="63"/>
        <end position="73"/>
    </location>
</feature>
<dbReference type="EMBL" id="CAEKDK010000008">
    <property type="protein sequence ID" value="CAB4290222.1"/>
    <property type="molecule type" value="Genomic_DNA"/>
</dbReference>
<dbReference type="EMBL" id="CAEKKB010000008">
    <property type="protein sequence ID" value="CAB4320564.1"/>
    <property type="molecule type" value="Genomic_DNA"/>
</dbReference>